<evidence type="ECO:0000313" key="9">
    <source>
        <dbReference type="Proteomes" id="UP001432322"/>
    </source>
</evidence>
<evidence type="ECO:0000313" key="8">
    <source>
        <dbReference type="EMBL" id="GMT26535.1"/>
    </source>
</evidence>
<dbReference type="PANTHER" id="PTHR22945">
    <property type="entry name" value="SERPENTINE RECEPTOR, CLASS D DELTA"/>
    <property type="match status" value="1"/>
</dbReference>
<comment type="subcellular location">
    <subcellularLocation>
        <location evidence="1">Membrane</location>
        <topology evidence="1">Multi-pass membrane protein</topology>
    </subcellularLocation>
</comment>
<keyword evidence="4 6" id="KW-1133">Transmembrane helix</keyword>
<evidence type="ECO:0008006" key="10">
    <source>
        <dbReference type="Google" id="ProtNLM"/>
    </source>
</evidence>
<evidence type="ECO:0000256" key="6">
    <source>
        <dbReference type="SAM" id="Phobius"/>
    </source>
</evidence>
<dbReference type="InterPro" id="IPR050920">
    <property type="entry name" value="Nematode_rcpt-like_delta"/>
</dbReference>
<dbReference type="GO" id="GO:0016020">
    <property type="term" value="C:membrane"/>
    <property type="evidence" value="ECO:0007669"/>
    <property type="project" value="UniProtKB-SubCell"/>
</dbReference>
<feature type="transmembrane region" description="Helical" evidence="6">
    <location>
        <begin position="61"/>
        <end position="79"/>
    </location>
</feature>
<keyword evidence="5 6" id="KW-0472">Membrane</keyword>
<keyword evidence="7" id="KW-0732">Signal</keyword>
<organism evidence="8 9">
    <name type="scientific">Pristionchus fissidentatus</name>
    <dbReference type="NCBI Taxonomy" id="1538716"/>
    <lineage>
        <taxon>Eukaryota</taxon>
        <taxon>Metazoa</taxon>
        <taxon>Ecdysozoa</taxon>
        <taxon>Nematoda</taxon>
        <taxon>Chromadorea</taxon>
        <taxon>Rhabditida</taxon>
        <taxon>Rhabditina</taxon>
        <taxon>Diplogasteromorpha</taxon>
        <taxon>Diplogasteroidea</taxon>
        <taxon>Neodiplogasteridae</taxon>
        <taxon>Pristionchus</taxon>
    </lineage>
</organism>
<comment type="similarity">
    <text evidence="2">Belongs to the nematode receptor-like protein srd family.</text>
</comment>
<feature type="non-terminal residue" evidence="8">
    <location>
        <position position="119"/>
    </location>
</feature>
<dbReference type="Pfam" id="PF10317">
    <property type="entry name" value="7TM_GPCR_Srd"/>
    <property type="match status" value="1"/>
</dbReference>
<name>A0AAV5W818_9BILA</name>
<dbReference type="PANTHER" id="PTHR22945:SF40">
    <property type="entry name" value="SERPENTINE RECEPTOR, CLASS D (DELTA)-RELATED"/>
    <property type="match status" value="1"/>
</dbReference>
<gene>
    <name evidence="8" type="ORF">PFISCL1PPCAC_17832</name>
</gene>
<keyword evidence="9" id="KW-1185">Reference proteome</keyword>
<evidence type="ECO:0000256" key="1">
    <source>
        <dbReference type="ARBA" id="ARBA00004141"/>
    </source>
</evidence>
<accession>A0AAV5W818</accession>
<evidence type="ECO:0000256" key="5">
    <source>
        <dbReference type="ARBA" id="ARBA00023136"/>
    </source>
</evidence>
<comment type="caution">
    <text evidence="8">The sequence shown here is derived from an EMBL/GenBank/DDBJ whole genome shotgun (WGS) entry which is preliminary data.</text>
</comment>
<feature type="signal peptide" evidence="7">
    <location>
        <begin position="1"/>
        <end position="26"/>
    </location>
</feature>
<keyword evidence="3 6" id="KW-0812">Transmembrane</keyword>
<feature type="chain" id="PRO_5043988987" description="G protein-coupled receptor" evidence="7">
    <location>
        <begin position="27"/>
        <end position="119"/>
    </location>
</feature>
<evidence type="ECO:0000256" key="7">
    <source>
        <dbReference type="SAM" id="SignalP"/>
    </source>
</evidence>
<reference evidence="8" key="1">
    <citation type="submission" date="2023-10" db="EMBL/GenBank/DDBJ databases">
        <title>Genome assembly of Pristionchus species.</title>
        <authorList>
            <person name="Yoshida K."/>
            <person name="Sommer R.J."/>
        </authorList>
    </citation>
    <scope>NUCLEOTIDE SEQUENCE</scope>
    <source>
        <strain evidence="8">RS5133</strain>
    </source>
</reference>
<evidence type="ECO:0000256" key="2">
    <source>
        <dbReference type="ARBA" id="ARBA00009166"/>
    </source>
</evidence>
<proteinExistence type="inferred from homology"/>
<dbReference type="Proteomes" id="UP001432322">
    <property type="component" value="Unassembled WGS sequence"/>
</dbReference>
<dbReference type="AlphaFoldDB" id="A0AAV5W818"/>
<dbReference type="EMBL" id="BTSY01000005">
    <property type="protein sequence ID" value="GMT26535.1"/>
    <property type="molecule type" value="Genomic_DNA"/>
</dbReference>
<sequence length="119" mass="13212">IFRTPEPMKSYSILLLNSALIDIVSAAGNGLSVARLIRAPDGALLTLYVGPCSLVGERFCHMAYCVHVFFVIHATLILLQSFYFRMYILPANPSLQVIPTRTTTWVISTALFAPTIFMM</sequence>
<protein>
    <recommendedName>
        <fullName evidence="10">G protein-coupled receptor</fullName>
    </recommendedName>
</protein>
<feature type="non-terminal residue" evidence="8">
    <location>
        <position position="1"/>
    </location>
</feature>
<dbReference type="InterPro" id="IPR019421">
    <property type="entry name" value="7TM_GPCR_serpentine_rcpt_Srd"/>
</dbReference>
<evidence type="ECO:0000256" key="3">
    <source>
        <dbReference type="ARBA" id="ARBA00022692"/>
    </source>
</evidence>
<evidence type="ECO:0000256" key="4">
    <source>
        <dbReference type="ARBA" id="ARBA00022989"/>
    </source>
</evidence>